<organism evidence="1 2">
    <name type="scientific">Bacillus cytotoxicus</name>
    <dbReference type="NCBI Taxonomy" id="580165"/>
    <lineage>
        <taxon>Bacteria</taxon>
        <taxon>Bacillati</taxon>
        <taxon>Bacillota</taxon>
        <taxon>Bacilli</taxon>
        <taxon>Bacillales</taxon>
        <taxon>Bacillaceae</taxon>
        <taxon>Bacillus</taxon>
        <taxon>Bacillus cereus group</taxon>
    </lineage>
</organism>
<protein>
    <submittedName>
        <fullName evidence="1">Uncharacterized protein</fullName>
    </submittedName>
</protein>
<proteinExistence type="predicted"/>
<dbReference type="EMBL" id="JAMBOP010000006">
    <property type="protein sequence ID" value="MCM3735648.1"/>
    <property type="molecule type" value="Genomic_DNA"/>
</dbReference>
<accession>A0ACC6A4R9</accession>
<reference evidence="1" key="1">
    <citation type="submission" date="2022-05" db="EMBL/GenBank/DDBJ databases">
        <title>Comparative Genomics of Spacecraft Associated Microbes.</title>
        <authorList>
            <person name="Tran M.T."/>
            <person name="Wright A."/>
            <person name="Seuylemezian A."/>
            <person name="Eisen J."/>
            <person name="Coil D."/>
        </authorList>
    </citation>
    <scope>NUCLEOTIDE SEQUENCE</scope>
    <source>
        <strain evidence="1">FAIRING 10M-2.2</strain>
    </source>
</reference>
<gene>
    <name evidence="1" type="ORF">M3215_07400</name>
</gene>
<dbReference type="Proteomes" id="UP001202289">
    <property type="component" value="Unassembled WGS sequence"/>
</dbReference>
<evidence type="ECO:0000313" key="2">
    <source>
        <dbReference type="Proteomes" id="UP001202289"/>
    </source>
</evidence>
<name>A0ACC6A4R9_9BACI</name>
<keyword evidence="2" id="KW-1185">Reference proteome</keyword>
<comment type="caution">
    <text evidence="1">The sequence shown here is derived from an EMBL/GenBank/DDBJ whole genome shotgun (WGS) entry which is preliminary data.</text>
</comment>
<sequence>MLMYSIAVGILMFVTIVIMPEFNIIHSLPIDISKWLYYLVLGIFFLVVKEKWWIKMVSIILGIGVFMIFVALFVS</sequence>
<evidence type="ECO:0000313" key="1">
    <source>
        <dbReference type="EMBL" id="MCM3735648.1"/>
    </source>
</evidence>